<keyword evidence="4" id="KW-1185">Reference proteome</keyword>
<evidence type="ECO:0000313" key="3">
    <source>
        <dbReference type="EMBL" id="MCP2163378.1"/>
    </source>
</evidence>
<name>A0AAE3GC02_9PSEU</name>
<sequence>MKRPLLSITAVVGLALLAAAPAASAAPTTQPGDVGVLACSSAPRSPSNKDTTVGAVKSGHNAPIRRGPYGDCDPPLLYAGAGTALDYWCYVSNSYSNTWTFVTEPRTGVTGWVYDDHLTGNGSSVPC</sequence>
<feature type="chain" id="PRO_5042142539" description="SH3 domain-containing protein" evidence="2">
    <location>
        <begin position="26"/>
        <end position="127"/>
    </location>
</feature>
<accession>A0AAE3GC02</accession>
<comment type="caution">
    <text evidence="3">The sequence shown here is derived from an EMBL/GenBank/DDBJ whole genome shotgun (WGS) entry which is preliminary data.</text>
</comment>
<protein>
    <recommendedName>
        <fullName evidence="5">SH3 domain-containing protein</fullName>
    </recommendedName>
</protein>
<evidence type="ECO:0000256" key="1">
    <source>
        <dbReference type="SAM" id="MobiDB-lite"/>
    </source>
</evidence>
<keyword evidence="2" id="KW-0732">Signal</keyword>
<dbReference type="Proteomes" id="UP001206128">
    <property type="component" value="Unassembled WGS sequence"/>
</dbReference>
<organism evidence="3 4">
    <name type="scientific">Goodfellowiella coeruleoviolacea</name>
    <dbReference type="NCBI Taxonomy" id="334858"/>
    <lineage>
        <taxon>Bacteria</taxon>
        <taxon>Bacillati</taxon>
        <taxon>Actinomycetota</taxon>
        <taxon>Actinomycetes</taxon>
        <taxon>Pseudonocardiales</taxon>
        <taxon>Pseudonocardiaceae</taxon>
        <taxon>Goodfellowiella</taxon>
    </lineage>
</organism>
<proteinExistence type="predicted"/>
<dbReference type="EMBL" id="JAMTCK010000001">
    <property type="protein sequence ID" value="MCP2163378.1"/>
    <property type="molecule type" value="Genomic_DNA"/>
</dbReference>
<feature type="signal peptide" evidence="2">
    <location>
        <begin position="1"/>
        <end position="25"/>
    </location>
</feature>
<evidence type="ECO:0000256" key="2">
    <source>
        <dbReference type="SAM" id="SignalP"/>
    </source>
</evidence>
<dbReference type="RefSeq" id="WP_253765955.1">
    <property type="nucleotide sequence ID" value="NZ_JAMTCK010000001.1"/>
</dbReference>
<feature type="compositionally biased region" description="Polar residues" evidence="1">
    <location>
        <begin position="42"/>
        <end position="51"/>
    </location>
</feature>
<dbReference type="AlphaFoldDB" id="A0AAE3GC02"/>
<evidence type="ECO:0000313" key="4">
    <source>
        <dbReference type="Proteomes" id="UP001206128"/>
    </source>
</evidence>
<gene>
    <name evidence="3" type="ORF">LX83_000218</name>
</gene>
<evidence type="ECO:0008006" key="5">
    <source>
        <dbReference type="Google" id="ProtNLM"/>
    </source>
</evidence>
<reference evidence="3" key="1">
    <citation type="submission" date="2022-06" db="EMBL/GenBank/DDBJ databases">
        <title>Genomic Encyclopedia of Archaeal and Bacterial Type Strains, Phase II (KMG-II): from individual species to whole genera.</title>
        <authorList>
            <person name="Goeker M."/>
        </authorList>
    </citation>
    <scope>NUCLEOTIDE SEQUENCE</scope>
    <source>
        <strain evidence="3">DSM 43935</strain>
    </source>
</reference>
<feature type="region of interest" description="Disordered" evidence="1">
    <location>
        <begin position="37"/>
        <end position="67"/>
    </location>
</feature>